<name>A0A4Y2HLM4_ARAVE</name>
<protein>
    <submittedName>
        <fullName evidence="2">Glycine receptor subunit alpha-3</fullName>
    </submittedName>
</protein>
<dbReference type="EMBL" id="BGPR01002012">
    <property type="protein sequence ID" value="GBM66232.1"/>
    <property type="molecule type" value="Genomic_DNA"/>
</dbReference>
<feature type="region of interest" description="Disordered" evidence="1">
    <location>
        <begin position="33"/>
        <end position="77"/>
    </location>
</feature>
<organism evidence="2 3">
    <name type="scientific">Araneus ventricosus</name>
    <name type="common">Orbweaver spider</name>
    <name type="synonym">Epeira ventricosa</name>
    <dbReference type="NCBI Taxonomy" id="182803"/>
    <lineage>
        <taxon>Eukaryota</taxon>
        <taxon>Metazoa</taxon>
        <taxon>Ecdysozoa</taxon>
        <taxon>Arthropoda</taxon>
        <taxon>Chelicerata</taxon>
        <taxon>Arachnida</taxon>
        <taxon>Araneae</taxon>
        <taxon>Araneomorphae</taxon>
        <taxon>Entelegynae</taxon>
        <taxon>Araneoidea</taxon>
        <taxon>Araneidae</taxon>
        <taxon>Araneus</taxon>
    </lineage>
</organism>
<evidence type="ECO:0000313" key="2">
    <source>
        <dbReference type="EMBL" id="GBM66232.1"/>
    </source>
</evidence>
<gene>
    <name evidence="2" type="primary">Glra3_1</name>
    <name evidence="2" type="ORF">AVEN_27916_1</name>
</gene>
<comment type="caution">
    <text evidence="2">The sequence shown here is derived from an EMBL/GenBank/DDBJ whole genome shotgun (WGS) entry which is preliminary data.</text>
</comment>
<evidence type="ECO:0000256" key="1">
    <source>
        <dbReference type="SAM" id="MobiDB-lite"/>
    </source>
</evidence>
<reference evidence="2 3" key="1">
    <citation type="journal article" date="2019" name="Sci. Rep.">
        <title>Orb-weaving spider Araneus ventricosus genome elucidates the spidroin gene catalogue.</title>
        <authorList>
            <person name="Kono N."/>
            <person name="Nakamura H."/>
            <person name="Ohtoshi R."/>
            <person name="Moran D.A.P."/>
            <person name="Shinohara A."/>
            <person name="Yoshida Y."/>
            <person name="Fujiwara M."/>
            <person name="Mori M."/>
            <person name="Tomita M."/>
            <person name="Arakawa K."/>
        </authorList>
    </citation>
    <scope>NUCLEOTIDE SEQUENCE [LARGE SCALE GENOMIC DNA]</scope>
</reference>
<evidence type="ECO:0000313" key="3">
    <source>
        <dbReference type="Proteomes" id="UP000499080"/>
    </source>
</evidence>
<feature type="non-terminal residue" evidence="2">
    <location>
        <position position="102"/>
    </location>
</feature>
<keyword evidence="2" id="KW-0675">Receptor</keyword>
<proteinExistence type="predicted"/>
<dbReference type="AlphaFoldDB" id="A0A4Y2HLM4"/>
<accession>A0A4Y2HLM4</accession>
<keyword evidence="3" id="KW-1185">Reference proteome</keyword>
<dbReference type="Proteomes" id="UP000499080">
    <property type="component" value="Unassembled WGS sequence"/>
</dbReference>
<feature type="compositionally biased region" description="Basic and acidic residues" evidence="1">
    <location>
        <begin position="48"/>
        <end position="58"/>
    </location>
</feature>
<sequence length="102" mass="11350">MPFLCFSPHPDLRDPRHLPAVVDGREADVQLIDGIQGGGPQEPQGPHLDAHPLLHQREGQQAGGQHAGQHLHSDRPGRKCLLRPQVQFFKFHKTLPSKNPLL</sequence>